<evidence type="ECO:0000313" key="9">
    <source>
        <dbReference type="EMBL" id="SDQ89446.1"/>
    </source>
</evidence>
<feature type="transmembrane region" description="Helical" evidence="7">
    <location>
        <begin position="16"/>
        <end position="35"/>
    </location>
</feature>
<dbReference type="InterPro" id="IPR023090">
    <property type="entry name" value="UPF0702_alpha/beta_dom_sf"/>
</dbReference>
<evidence type="ECO:0000259" key="8">
    <source>
        <dbReference type="Pfam" id="PF04239"/>
    </source>
</evidence>
<feature type="transmembrane region" description="Helical" evidence="7">
    <location>
        <begin position="68"/>
        <end position="88"/>
    </location>
</feature>
<keyword evidence="4 7" id="KW-0812">Transmembrane</keyword>
<keyword evidence="5 7" id="KW-1133">Transmembrane helix</keyword>
<dbReference type="InterPro" id="IPR007353">
    <property type="entry name" value="DUF421"/>
</dbReference>
<dbReference type="PANTHER" id="PTHR34582">
    <property type="entry name" value="UPF0702 TRANSMEMBRANE PROTEIN YCAP"/>
    <property type="match status" value="1"/>
</dbReference>
<reference evidence="10" key="1">
    <citation type="submission" date="2016-10" db="EMBL/GenBank/DDBJ databases">
        <authorList>
            <person name="Varghese N."/>
            <person name="Submissions S."/>
        </authorList>
    </citation>
    <scope>NUCLEOTIDE SEQUENCE [LARGE SCALE GENOMIC DNA]</scope>
    <source>
        <strain evidence="10">DSM 44142</strain>
    </source>
</reference>
<comment type="similarity">
    <text evidence="2">Belongs to the UPF0702 family.</text>
</comment>
<dbReference type="AlphaFoldDB" id="A0A1H1EMU7"/>
<dbReference type="Gene3D" id="3.30.240.20">
    <property type="entry name" value="bsu07140 like domains"/>
    <property type="match status" value="1"/>
</dbReference>
<keyword evidence="3" id="KW-1003">Cell membrane</keyword>
<dbReference type="OrthoDB" id="3266405at2"/>
<dbReference type="STRING" id="47312.SAMN04489765_2255"/>
<accession>A0A1H1EMU7</accession>
<comment type="subcellular location">
    <subcellularLocation>
        <location evidence="1">Cell membrane</location>
        <topology evidence="1">Multi-pass membrane protein</topology>
    </subcellularLocation>
</comment>
<dbReference type="EMBL" id="FNLF01000002">
    <property type="protein sequence ID" value="SDQ89446.1"/>
    <property type="molecule type" value="Genomic_DNA"/>
</dbReference>
<evidence type="ECO:0000256" key="1">
    <source>
        <dbReference type="ARBA" id="ARBA00004651"/>
    </source>
</evidence>
<dbReference type="Pfam" id="PF04239">
    <property type="entry name" value="DUF421"/>
    <property type="match status" value="1"/>
</dbReference>
<dbReference type="GO" id="GO:0005886">
    <property type="term" value="C:plasma membrane"/>
    <property type="evidence" value="ECO:0007669"/>
    <property type="project" value="UniProtKB-SubCell"/>
</dbReference>
<proteinExistence type="inferred from homology"/>
<dbReference type="RefSeq" id="WP_115391360.1">
    <property type="nucleotide sequence ID" value="NZ_FNLF01000002.1"/>
</dbReference>
<evidence type="ECO:0000256" key="2">
    <source>
        <dbReference type="ARBA" id="ARBA00006448"/>
    </source>
</evidence>
<keyword evidence="10" id="KW-1185">Reference proteome</keyword>
<feature type="transmembrane region" description="Helical" evidence="7">
    <location>
        <begin position="42"/>
        <end position="62"/>
    </location>
</feature>
<evidence type="ECO:0000256" key="7">
    <source>
        <dbReference type="SAM" id="Phobius"/>
    </source>
</evidence>
<name>A0A1H1EMU7_9ACTN</name>
<evidence type="ECO:0000256" key="5">
    <source>
        <dbReference type="ARBA" id="ARBA00022989"/>
    </source>
</evidence>
<evidence type="ECO:0000313" key="10">
    <source>
        <dbReference type="Proteomes" id="UP000183053"/>
    </source>
</evidence>
<evidence type="ECO:0000256" key="3">
    <source>
        <dbReference type="ARBA" id="ARBA00022475"/>
    </source>
</evidence>
<evidence type="ECO:0000256" key="4">
    <source>
        <dbReference type="ARBA" id="ARBA00022692"/>
    </source>
</evidence>
<feature type="domain" description="YetF C-terminal" evidence="8">
    <location>
        <begin position="91"/>
        <end position="170"/>
    </location>
</feature>
<organism evidence="9 10">
    <name type="scientific">Tsukamurella pulmonis</name>
    <dbReference type="NCBI Taxonomy" id="47312"/>
    <lineage>
        <taxon>Bacteria</taxon>
        <taxon>Bacillati</taxon>
        <taxon>Actinomycetota</taxon>
        <taxon>Actinomycetes</taxon>
        <taxon>Mycobacteriales</taxon>
        <taxon>Tsukamurellaceae</taxon>
        <taxon>Tsukamurella</taxon>
    </lineage>
</organism>
<gene>
    <name evidence="9" type="ORF">SAMN04489765_2255</name>
</gene>
<protein>
    <recommendedName>
        <fullName evidence="8">YetF C-terminal domain-containing protein</fullName>
    </recommendedName>
</protein>
<dbReference type="Proteomes" id="UP000183053">
    <property type="component" value="Unassembled WGS sequence"/>
</dbReference>
<evidence type="ECO:0000256" key="6">
    <source>
        <dbReference type="ARBA" id="ARBA00023136"/>
    </source>
</evidence>
<dbReference type="PANTHER" id="PTHR34582:SF6">
    <property type="entry name" value="UPF0702 TRANSMEMBRANE PROTEIN YCAP"/>
    <property type="match status" value="1"/>
</dbReference>
<keyword evidence="6 7" id="KW-0472">Membrane</keyword>
<sequence length="181" mass="18983">MILNDLGITVGEAADVVLATVGMYATLLIVVRILGQRVLASMSSFDLVAVIAFGSVIGRAALGDMPRLGSGVVALVTLIVIQAMLGLARRTRFGERLVTNRPVLLMAGPEILEDRLAKTHVSRSDLLTHLRQAGVRDRSEVAAVVLESRGSLSVIRAGAPIAPELLDGVVVAEAITGRGRA</sequence>